<dbReference type="InterPro" id="IPR016024">
    <property type="entry name" value="ARM-type_fold"/>
</dbReference>
<dbReference type="AlphaFoldDB" id="A0AA35RRQ7"/>
<dbReference type="PANTHER" id="PTHR12363">
    <property type="entry name" value="TRANSPORTIN 3 AND IMPORTIN 13"/>
    <property type="match status" value="1"/>
</dbReference>
<dbReference type="PANTHER" id="PTHR12363:SF33">
    <property type="entry name" value="IMPORTIN-13"/>
    <property type="match status" value="1"/>
</dbReference>
<evidence type="ECO:0000256" key="4">
    <source>
        <dbReference type="ARBA" id="ARBA00023242"/>
    </source>
</evidence>
<evidence type="ECO:0000313" key="7">
    <source>
        <dbReference type="Proteomes" id="UP001174909"/>
    </source>
</evidence>
<dbReference type="GO" id="GO:0006606">
    <property type="term" value="P:protein import into nucleus"/>
    <property type="evidence" value="ECO:0007669"/>
    <property type="project" value="TreeGrafter"/>
</dbReference>
<dbReference type="Pfam" id="PF08389">
    <property type="entry name" value="Xpo1"/>
    <property type="match status" value="1"/>
</dbReference>
<dbReference type="GO" id="GO:0031267">
    <property type="term" value="F:small GTPase binding"/>
    <property type="evidence" value="ECO:0007669"/>
    <property type="project" value="InterPro"/>
</dbReference>
<dbReference type="InterPro" id="IPR001494">
    <property type="entry name" value="Importin-beta_N"/>
</dbReference>
<protein>
    <submittedName>
        <fullName evidence="6">Importin-13</fullName>
    </submittedName>
</protein>
<organism evidence="6 7">
    <name type="scientific">Geodia barretti</name>
    <name type="common">Barrett's horny sponge</name>
    <dbReference type="NCBI Taxonomy" id="519541"/>
    <lineage>
        <taxon>Eukaryota</taxon>
        <taxon>Metazoa</taxon>
        <taxon>Porifera</taxon>
        <taxon>Demospongiae</taxon>
        <taxon>Heteroscleromorpha</taxon>
        <taxon>Tetractinellida</taxon>
        <taxon>Astrophorina</taxon>
        <taxon>Geodiidae</taxon>
        <taxon>Geodia</taxon>
    </lineage>
</organism>
<evidence type="ECO:0000256" key="3">
    <source>
        <dbReference type="ARBA" id="ARBA00022448"/>
    </source>
</evidence>
<keyword evidence="7" id="KW-1185">Reference proteome</keyword>
<dbReference type="PROSITE" id="PS50166">
    <property type="entry name" value="IMPORTIN_B_NT"/>
    <property type="match status" value="1"/>
</dbReference>
<reference evidence="6" key="1">
    <citation type="submission" date="2023-03" db="EMBL/GenBank/DDBJ databases">
        <authorList>
            <person name="Steffen K."/>
            <person name="Cardenas P."/>
        </authorList>
    </citation>
    <scope>NUCLEOTIDE SEQUENCE</scope>
</reference>
<evidence type="ECO:0000256" key="1">
    <source>
        <dbReference type="ARBA" id="ARBA00004123"/>
    </source>
</evidence>
<comment type="subcellular location">
    <subcellularLocation>
        <location evidence="1">Nucleus</location>
    </subcellularLocation>
</comment>
<evidence type="ECO:0000313" key="6">
    <source>
        <dbReference type="EMBL" id="CAI8015376.1"/>
    </source>
</evidence>
<gene>
    <name evidence="6" type="ORF">GBAR_LOCUS9521</name>
</gene>
<dbReference type="Pfam" id="PF03810">
    <property type="entry name" value="IBN_N"/>
    <property type="match status" value="1"/>
</dbReference>
<dbReference type="SMART" id="SM00913">
    <property type="entry name" value="IBN_N"/>
    <property type="match status" value="1"/>
</dbReference>
<dbReference type="InterPro" id="IPR011989">
    <property type="entry name" value="ARM-like"/>
</dbReference>
<dbReference type="SUPFAM" id="SSF48371">
    <property type="entry name" value="ARM repeat"/>
    <property type="match status" value="1"/>
</dbReference>
<dbReference type="GO" id="GO:0005737">
    <property type="term" value="C:cytoplasm"/>
    <property type="evidence" value="ECO:0007669"/>
    <property type="project" value="TreeGrafter"/>
</dbReference>
<feature type="non-terminal residue" evidence="6">
    <location>
        <position position="318"/>
    </location>
</feature>
<keyword evidence="4" id="KW-0539">Nucleus</keyword>
<dbReference type="InterPro" id="IPR051345">
    <property type="entry name" value="Importin_beta-like_NTR"/>
</dbReference>
<keyword evidence="3" id="KW-0813">Transport</keyword>
<dbReference type="GO" id="GO:0005634">
    <property type="term" value="C:nucleus"/>
    <property type="evidence" value="ECO:0007669"/>
    <property type="project" value="UniProtKB-SubCell"/>
</dbReference>
<feature type="domain" description="Importin N-terminal" evidence="5">
    <location>
        <begin position="39"/>
        <end position="104"/>
    </location>
</feature>
<proteinExistence type="inferred from homology"/>
<comment type="caution">
    <text evidence="6">The sequence shown here is derived from an EMBL/GenBank/DDBJ whole genome shotgun (WGS) entry which is preliminary data.</text>
</comment>
<accession>A0AA35RRQ7</accession>
<dbReference type="EMBL" id="CASHTH010001438">
    <property type="protein sequence ID" value="CAI8015376.1"/>
    <property type="molecule type" value="Genomic_DNA"/>
</dbReference>
<dbReference type="InterPro" id="IPR013598">
    <property type="entry name" value="Exportin-1/Importin-b-like"/>
</dbReference>
<comment type="similarity">
    <text evidence="2">Belongs to the importin beta family.</text>
</comment>
<evidence type="ECO:0000256" key="2">
    <source>
        <dbReference type="ARBA" id="ARBA00007991"/>
    </source>
</evidence>
<dbReference type="Gene3D" id="1.25.10.10">
    <property type="entry name" value="Leucine-rich Repeat Variant"/>
    <property type="match status" value="1"/>
</dbReference>
<sequence>MATSSVGNRGPGQADMVAQVERMVYQLYQGQDSESRSVADQWLQSLQNSEQAWSLSWTLLQHQEVAVRNFGALMLHNKISKSWSELPREQYEGLRVELFSEIARSSGQGPRLVLIQLCRCLVAFAFATVPDIWPNTVVSMVHSLRDATRSIQDSDFPTSVLQLLTILPEEYERTSEQMVAAKRGAIRRELKNGLPTVLSLLEEVLVSAGSDAVKIDAMKCFSSWVEFGLPLPEVQGFVGQLLQGLVNDELFTQACNTLADIVSKEESLKYPTALRNILRQVTKLGELCEKKLGSGDKEEAATLCRMLVEVVSGNMSVL</sequence>
<dbReference type="Proteomes" id="UP001174909">
    <property type="component" value="Unassembled WGS sequence"/>
</dbReference>
<name>A0AA35RRQ7_GEOBA</name>
<evidence type="ECO:0000259" key="5">
    <source>
        <dbReference type="PROSITE" id="PS50166"/>
    </source>
</evidence>